<sequence>MIQTLLRGMKRGHAALGLEITDQHIKMCEVQELPDGSHRVIHFAMRPLPPGTMNDGRIINEGMLHSVIQTLLDDREWSSRSIHFAIPSQNVMIRTVKLPDVKEKELRKLIQFELMHNLHLPFDEPFYDFIKLPKPTAAEEEVRKAEPLLETADVEWSNAETEAQLCEVMLVAAPMELLQTYVRLLESLGLSIRSMEIKAFSLQRLQEKCLPIERGTWLMLDINQTACDVSIVSDGVIKITRNIEVNLIHPGSAADPLSGEPLNGLFAEFRSPEQSFETACQDLVSELERLINFYRYTLNNRDQEFDSVIVSGDLPNMDKLISILKSRMAQKIVPLEWHQLPVEGDSSEWNVSAFAAPCGLALRGKQR</sequence>
<dbReference type="InterPro" id="IPR043129">
    <property type="entry name" value="ATPase_NBD"/>
</dbReference>
<organism evidence="1 2">
    <name type="scientific">Paenibacillus abyssi</name>
    <dbReference type="NCBI Taxonomy" id="1340531"/>
    <lineage>
        <taxon>Bacteria</taxon>
        <taxon>Bacillati</taxon>
        <taxon>Bacillota</taxon>
        <taxon>Bacilli</taxon>
        <taxon>Bacillales</taxon>
        <taxon>Paenibacillaceae</taxon>
        <taxon>Paenibacillus</taxon>
    </lineage>
</organism>
<dbReference type="Gene3D" id="3.30.420.40">
    <property type="match status" value="2"/>
</dbReference>
<dbReference type="Gene3D" id="3.30.1490.300">
    <property type="match status" value="1"/>
</dbReference>
<dbReference type="PANTHER" id="PTHR32432:SF3">
    <property type="entry name" value="ETHANOLAMINE UTILIZATION PROTEIN EUTJ"/>
    <property type="match status" value="1"/>
</dbReference>
<dbReference type="Proteomes" id="UP000644756">
    <property type="component" value="Unassembled WGS sequence"/>
</dbReference>
<dbReference type="InterPro" id="IPR005883">
    <property type="entry name" value="PilM"/>
</dbReference>
<dbReference type="RefSeq" id="WP_188533335.1">
    <property type="nucleotide sequence ID" value="NZ_BMGR01000019.1"/>
</dbReference>
<dbReference type="PANTHER" id="PTHR32432">
    <property type="entry name" value="CELL DIVISION PROTEIN FTSA-RELATED"/>
    <property type="match status" value="1"/>
</dbReference>
<evidence type="ECO:0000313" key="1">
    <source>
        <dbReference type="EMBL" id="GGG23473.1"/>
    </source>
</evidence>
<keyword evidence="2" id="KW-1185">Reference proteome</keyword>
<dbReference type="Pfam" id="PF11104">
    <property type="entry name" value="PilM_2"/>
    <property type="match status" value="1"/>
</dbReference>
<evidence type="ECO:0008006" key="3">
    <source>
        <dbReference type="Google" id="ProtNLM"/>
    </source>
</evidence>
<dbReference type="SUPFAM" id="SSF53067">
    <property type="entry name" value="Actin-like ATPase domain"/>
    <property type="match status" value="1"/>
</dbReference>
<gene>
    <name evidence="1" type="ORF">GCM10010916_45060</name>
</gene>
<evidence type="ECO:0000313" key="2">
    <source>
        <dbReference type="Proteomes" id="UP000644756"/>
    </source>
</evidence>
<name>A0A917LHD7_9BACL</name>
<protein>
    <recommendedName>
        <fullName evidence="3">Pilus assembly protein PilM</fullName>
    </recommendedName>
</protein>
<dbReference type="InterPro" id="IPR050696">
    <property type="entry name" value="FtsA/MreB"/>
</dbReference>
<accession>A0A917LHD7</accession>
<comment type="caution">
    <text evidence="1">The sequence shown here is derived from an EMBL/GenBank/DDBJ whole genome shotgun (WGS) entry which is preliminary data.</text>
</comment>
<dbReference type="EMBL" id="BMGR01000019">
    <property type="protein sequence ID" value="GGG23473.1"/>
    <property type="molecule type" value="Genomic_DNA"/>
</dbReference>
<dbReference type="AlphaFoldDB" id="A0A917LHD7"/>
<dbReference type="CDD" id="cd24049">
    <property type="entry name" value="ASKHA_NBD_PilM"/>
    <property type="match status" value="1"/>
</dbReference>
<proteinExistence type="predicted"/>
<reference evidence="1" key="2">
    <citation type="submission" date="2020-09" db="EMBL/GenBank/DDBJ databases">
        <authorList>
            <person name="Sun Q."/>
            <person name="Zhou Y."/>
        </authorList>
    </citation>
    <scope>NUCLEOTIDE SEQUENCE</scope>
    <source>
        <strain evidence="1">CGMCC 1.12987</strain>
    </source>
</reference>
<reference evidence="1" key="1">
    <citation type="journal article" date="2014" name="Int. J. Syst. Evol. Microbiol.">
        <title>Complete genome sequence of Corynebacterium casei LMG S-19264T (=DSM 44701T), isolated from a smear-ripened cheese.</title>
        <authorList>
            <consortium name="US DOE Joint Genome Institute (JGI-PGF)"/>
            <person name="Walter F."/>
            <person name="Albersmeier A."/>
            <person name="Kalinowski J."/>
            <person name="Ruckert C."/>
        </authorList>
    </citation>
    <scope>NUCLEOTIDE SEQUENCE</scope>
    <source>
        <strain evidence="1">CGMCC 1.12987</strain>
    </source>
</reference>